<organism evidence="1 2">
    <name type="scientific">Naganishia friedmannii</name>
    <dbReference type="NCBI Taxonomy" id="89922"/>
    <lineage>
        <taxon>Eukaryota</taxon>
        <taxon>Fungi</taxon>
        <taxon>Dikarya</taxon>
        <taxon>Basidiomycota</taxon>
        <taxon>Agaricomycotina</taxon>
        <taxon>Tremellomycetes</taxon>
        <taxon>Filobasidiales</taxon>
        <taxon>Filobasidiaceae</taxon>
        <taxon>Naganishia</taxon>
    </lineage>
</organism>
<proteinExistence type="predicted"/>
<reference evidence="1" key="1">
    <citation type="submission" date="2023-04" db="EMBL/GenBank/DDBJ databases">
        <title>Draft Genome sequencing of Naganishia species isolated from polar environments using Oxford Nanopore Technology.</title>
        <authorList>
            <person name="Leo P."/>
            <person name="Venkateswaran K."/>
        </authorList>
    </citation>
    <scope>NUCLEOTIDE SEQUENCE</scope>
    <source>
        <strain evidence="1">MNA-CCFEE 5423</strain>
    </source>
</reference>
<name>A0ACC2W201_9TREE</name>
<gene>
    <name evidence="1" type="ORF">QFC21_001766</name>
</gene>
<accession>A0ACC2W201</accession>
<comment type="caution">
    <text evidence="1">The sequence shown here is derived from an EMBL/GenBank/DDBJ whole genome shotgun (WGS) entry which is preliminary data.</text>
</comment>
<dbReference type="EMBL" id="JASBWT010000004">
    <property type="protein sequence ID" value="KAJ9105396.1"/>
    <property type="molecule type" value="Genomic_DNA"/>
</dbReference>
<protein>
    <submittedName>
        <fullName evidence="1">Uncharacterized protein</fullName>
    </submittedName>
</protein>
<dbReference type="Proteomes" id="UP001227268">
    <property type="component" value="Unassembled WGS sequence"/>
</dbReference>
<evidence type="ECO:0000313" key="2">
    <source>
        <dbReference type="Proteomes" id="UP001227268"/>
    </source>
</evidence>
<evidence type="ECO:0000313" key="1">
    <source>
        <dbReference type="EMBL" id="KAJ9105396.1"/>
    </source>
</evidence>
<keyword evidence="2" id="KW-1185">Reference proteome</keyword>
<sequence>MDKESTAGKGKKTIFITGFPDSVNEQELIQAFVTFGDIIEISIPTDPANRDKPRGFAFITFSNALDAQDAIDNYDMNELPGHEGRGKYLKVNLARPDTKVGAAGGQKYDRPVWESEEWLQAHAKPLDESGGQGVQAALPPGSRKAATAADETDVAME</sequence>